<dbReference type="Proteomes" id="UP000186817">
    <property type="component" value="Unassembled WGS sequence"/>
</dbReference>
<keyword evidence="5" id="KW-1185">Reference proteome</keyword>
<name>A0A1Q9DYR8_SYMMI</name>
<dbReference type="Pfam" id="PF02784">
    <property type="entry name" value="Orn_Arg_deC_N"/>
    <property type="match status" value="1"/>
</dbReference>
<accession>A0A1Q9DYR8</accession>
<gene>
    <name evidence="4" type="ORF">AK812_SmicGene17062</name>
</gene>
<dbReference type="Gene3D" id="3.20.20.10">
    <property type="entry name" value="Alanine racemase"/>
    <property type="match status" value="1"/>
</dbReference>
<dbReference type="OrthoDB" id="5034579at2759"/>
<evidence type="ECO:0000313" key="5">
    <source>
        <dbReference type="Proteomes" id="UP000186817"/>
    </source>
</evidence>
<dbReference type="GO" id="GO:0008836">
    <property type="term" value="F:diaminopimelate decarboxylase activity"/>
    <property type="evidence" value="ECO:0007669"/>
    <property type="project" value="TreeGrafter"/>
</dbReference>
<protein>
    <recommendedName>
        <fullName evidence="3">Orn/DAP/Arg decarboxylase 2 N-terminal domain-containing protein</fullName>
    </recommendedName>
</protein>
<feature type="domain" description="Orn/DAP/Arg decarboxylase 2 N-terminal" evidence="3">
    <location>
        <begin position="128"/>
        <end position="201"/>
    </location>
</feature>
<dbReference type="AlphaFoldDB" id="A0A1Q9DYR8"/>
<dbReference type="PANTHER" id="PTHR43727:SF3">
    <property type="entry name" value="GROUP IV DECARBOXYLASE"/>
    <property type="match status" value="1"/>
</dbReference>
<dbReference type="PANTHER" id="PTHR43727">
    <property type="entry name" value="DIAMINOPIMELATE DECARBOXYLASE"/>
    <property type="match status" value="1"/>
</dbReference>
<dbReference type="GO" id="GO:0009089">
    <property type="term" value="P:lysine biosynthetic process via diaminopimelate"/>
    <property type="evidence" value="ECO:0007669"/>
    <property type="project" value="TreeGrafter"/>
</dbReference>
<comment type="cofactor">
    <cofactor evidence="1">
        <name>pyridoxal 5'-phosphate</name>
        <dbReference type="ChEBI" id="CHEBI:597326"/>
    </cofactor>
</comment>
<organism evidence="4 5">
    <name type="scientific">Symbiodinium microadriaticum</name>
    <name type="common">Dinoflagellate</name>
    <name type="synonym">Zooxanthella microadriatica</name>
    <dbReference type="NCBI Taxonomy" id="2951"/>
    <lineage>
        <taxon>Eukaryota</taxon>
        <taxon>Sar</taxon>
        <taxon>Alveolata</taxon>
        <taxon>Dinophyceae</taxon>
        <taxon>Suessiales</taxon>
        <taxon>Symbiodiniaceae</taxon>
        <taxon>Symbiodinium</taxon>
    </lineage>
</organism>
<dbReference type="InterPro" id="IPR022644">
    <property type="entry name" value="De-COase2_N"/>
</dbReference>
<proteinExistence type="predicted"/>
<sequence>MEKYSEELSNFWQDGKKVLHAQAVGCPPQLVAPRLAYALKQGRNEYQNTTRRNHDEMFGLHLNVDSLEELARLAQIRESLAAETPGGHKTGTVGLRLNPLCGARGPGPSLDFQQFGVAGSEEAEILAAFKVGSGAMGLPVLVEGVKACCDLAARINLHVGRRQVTVMDIGGGLHPDYRSDSRPPFAEYAALLREAIPGLLPAKGEEAIAALFDVVVTEFGQALSAKTGFLASRRGAQAESPGLEYVKEVRSQKGNAQIAMGHFGADLCVRQCYTKEPPVMAR</sequence>
<evidence type="ECO:0000259" key="3">
    <source>
        <dbReference type="Pfam" id="PF02784"/>
    </source>
</evidence>
<dbReference type="SUPFAM" id="SSF51419">
    <property type="entry name" value="PLP-binding barrel"/>
    <property type="match status" value="1"/>
</dbReference>
<keyword evidence="2" id="KW-0663">Pyridoxal phosphate</keyword>
<reference evidence="4 5" key="1">
    <citation type="submission" date="2016-02" db="EMBL/GenBank/DDBJ databases">
        <title>Genome analysis of coral dinoflagellate symbionts highlights evolutionary adaptations to a symbiotic lifestyle.</title>
        <authorList>
            <person name="Aranda M."/>
            <person name="Li Y."/>
            <person name="Liew Y.J."/>
            <person name="Baumgarten S."/>
            <person name="Simakov O."/>
            <person name="Wilson M."/>
            <person name="Piel J."/>
            <person name="Ashoor H."/>
            <person name="Bougouffa S."/>
            <person name="Bajic V.B."/>
            <person name="Ryu T."/>
            <person name="Ravasi T."/>
            <person name="Bayer T."/>
            <person name="Micklem G."/>
            <person name="Kim H."/>
            <person name="Bhak J."/>
            <person name="Lajeunesse T.C."/>
            <person name="Voolstra C.R."/>
        </authorList>
    </citation>
    <scope>NUCLEOTIDE SEQUENCE [LARGE SCALE GENOMIC DNA]</scope>
    <source>
        <strain evidence="4 5">CCMP2467</strain>
    </source>
</reference>
<evidence type="ECO:0000313" key="4">
    <source>
        <dbReference type="EMBL" id="OLQ00312.1"/>
    </source>
</evidence>
<dbReference type="InterPro" id="IPR029066">
    <property type="entry name" value="PLP-binding_barrel"/>
</dbReference>
<comment type="caution">
    <text evidence="4">The sequence shown here is derived from an EMBL/GenBank/DDBJ whole genome shotgun (WGS) entry which is preliminary data.</text>
</comment>
<dbReference type="EMBL" id="LSRX01000332">
    <property type="protein sequence ID" value="OLQ00312.1"/>
    <property type="molecule type" value="Genomic_DNA"/>
</dbReference>
<evidence type="ECO:0000256" key="2">
    <source>
        <dbReference type="ARBA" id="ARBA00022898"/>
    </source>
</evidence>
<evidence type="ECO:0000256" key="1">
    <source>
        <dbReference type="ARBA" id="ARBA00001933"/>
    </source>
</evidence>